<feature type="region of interest" description="Disordered" evidence="1">
    <location>
        <begin position="48"/>
        <end position="68"/>
    </location>
</feature>
<gene>
    <name evidence="2" type="ORF">ADN00_12790</name>
</gene>
<name>A0A0P6X7X3_9CHLR</name>
<dbReference type="EMBL" id="LGCL01000027">
    <property type="protein sequence ID" value="KPL75518.1"/>
    <property type="molecule type" value="Genomic_DNA"/>
</dbReference>
<proteinExistence type="predicted"/>
<comment type="caution">
    <text evidence="2">The sequence shown here is derived from an EMBL/GenBank/DDBJ whole genome shotgun (WGS) entry which is preliminary data.</text>
</comment>
<keyword evidence="3" id="KW-1185">Reference proteome</keyword>
<evidence type="ECO:0000256" key="1">
    <source>
        <dbReference type="SAM" id="MobiDB-lite"/>
    </source>
</evidence>
<protein>
    <submittedName>
        <fullName evidence="2">Uncharacterized protein</fullName>
    </submittedName>
</protein>
<dbReference type="RefSeq" id="WP_075063411.1">
    <property type="nucleotide sequence ID" value="NZ_LGCL01000027.1"/>
</dbReference>
<evidence type="ECO:0000313" key="3">
    <source>
        <dbReference type="Proteomes" id="UP000050417"/>
    </source>
</evidence>
<reference evidence="2 3" key="1">
    <citation type="submission" date="2015-07" db="EMBL/GenBank/DDBJ databases">
        <title>Genome sequence of Ornatilinea apprima DSM 23815.</title>
        <authorList>
            <person name="Hemp J."/>
            <person name="Ward L.M."/>
            <person name="Pace L.A."/>
            <person name="Fischer W.W."/>
        </authorList>
    </citation>
    <scope>NUCLEOTIDE SEQUENCE [LARGE SCALE GENOMIC DNA]</scope>
    <source>
        <strain evidence="2 3">P3M-1</strain>
    </source>
</reference>
<sequence>MKKPDEQSSPEFKGKKEDQTEKPVFHVFDRGMSDDEFVDAIEKIVYRMKEEKRKKEDAGKSDGVGAAS</sequence>
<accession>A0A0P6X7X3</accession>
<dbReference type="Proteomes" id="UP000050417">
    <property type="component" value="Unassembled WGS sequence"/>
</dbReference>
<organism evidence="2 3">
    <name type="scientific">Ornatilinea apprima</name>
    <dbReference type="NCBI Taxonomy" id="1134406"/>
    <lineage>
        <taxon>Bacteria</taxon>
        <taxon>Bacillati</taxon>
        <taxon>Chloroflexota</taxon>
        <taxon>Anaerolineae</taxon>
        <taxon>Anaerolineales</taxon>
        <taxon>Anaerolineaceae</taxon>
        <taxon>Ornatilinea</taxon>
    </lineage>
</organism>
<evidence type="ECO:0000313" key="2">
    <source>
        <dbReference type="EMBL" id="KPL75518.1"/>
    </source>
</evidence>
<dbReference type="AlphaFoldDB" id="A0A0P6X7X3"/>
<feature type="region of interest" description="Disordered" evidence="1">
    <location>
        <begin position="1"/>
        <end position="23"/>
    </location>
</feature>
<feature type="compositionally biased region" description="Basic and acidic residues" evidence="1">
    <location>
        <begin position="48"/>
        <end position="60"/>
    </location>
</feature>